<comment type="caution">
    <text evidence="1">The sequence shown here is derived from an EMBL/GenBank/DDBJ whole genome shotgun (WGS) entry which is preliminary data.</text>
</comment>
<evidence type="ECO:0000313" key="2">
    <source>
        <dbReference type="Proteomes" id="UP000704712"/>
    </source>
</evidence>
<proteinExistence type="predicted"/>
<reference evidence="1" key="1">
    <citation type="submission" date="2020-03" db="EMBL/GenBank/DDBJ databases">
        <title>Hybrid Assembly of Korean Phytophthora infestans isolates.</title>
        <authorList>
            <person name="Prokchorchik M."/>
            <person name="Lee Y."/>
            <person name="Seo J."/>
            <person name="Cho J.-H."/>
            <person name="Park Y.-E."/>
            <person name="Jang D.-C."/>
            <person name="Im J.-S."/>
            <person name="Choi J.-G."/>
            <person name="Park H.-J."/>
            <person name="Lee G.-B."/>
            <person name="Lee Y.-G."/>
            <person name="Hong S.-Y."/>
            <person name="Cho K."/>
            <person name="Sohn K.H."/>
        </authorList>
    </citation>
    <scope>NUCLEOTIDE SEQUENCE</scope>
    <source>
        <strain evidence="1">KR_2_A2</strain>
    </source>
</reference>
<organism evidence="1 2">
    <name type="scientific">Phytophthora infestans</name>
    <name type="common">Potato late blight agent</name>
    <name type="synonym">Botrytis infestans</name>
    <dbReference type="NCBI Taxonomy" id="4787"/>
    <lineage>
        <taxon>Eukaryota</taxon>
        <taxon>Sar</taxon>
        <taxon>Stramenopiles</taxon>
        <taxon>Oomycota</taxon>
        <taxon>Peronosporomycetes</taxon>
        <taxon>Peronosporales</taxon>
        <taxon>Peronosporaceae</taxon>
        <taxon>Phytophthora</taxon>
    </lineage>
</organism>
<gene>
    <name evidence="1" type="ORF">GN958_ATG12126</name>
</gene>
<dbReference type="AlphaFoldDB" id="A0A8S9UDL7"/>
<evidence type="ECO:0000313" key="1">
    <source>
        <dbReference type="EMBL" id="KAF4138690.1"/>
    </source>
</evidence>
<dbReference type="EMBL" id="JAACNO010001646">
    <property type="protein sequence ID" value="KAF4138690.1"/>
    <property type="molecule type" value="Genomic_DNA"/>
</dbReference>
<dbReference type="Proteomes" id="UP000704712">
    <property type="component" value="Unassembled WGS sequence"/>
</dbReference>
<accession>A0A8S9UDL7</accession>
<protein>
    <submittedName>
        <fullName evidence="1">Uncharacterized protein</fullName>
    </submittedName>
</protein>
<name>A0A8S9UDL7_PHYIN</name>
<sequence>MTASAMREGKYFKMTNCADMTKRWHGTAAISILSERADSLELGDVVDFREEISKLIPAYDARVRSNFANNPNRAEAYFFGTTHVAIGCNDFSSLLAKG</sequence>